<evidence type="ECO:0000313" key="3">
    <source>
        <dbReference type="Proteomes" id="UP000093779"/>
    </source>
</evidence>
<dbReference type="Proteomes" id="UP000093779">
    <property type="component" value="Unassembled WGS sequence"/>
</dbReference>
<accession>A0A1A1VVF7</accession>
<reference evidence="2 3" key="1">
    <citation type="submission" date="2016-06" db="EMBL/GenBank/DDBJ databases">
        <authorList>
            <person name="Kjaerup R.B."/>
            <person name="Dalgaard T.S."/>
            <person name="Juul-Madsen H.R."/>
        </authorList>
    </citation>
    <scope>NUCLEOTIDE SEQUENCE [LARGE SCALE GENOMIC DNA]</scope>
    <source>
        <strain evidence="2 3">ACS1953</strain>
    </source>
</reference>
<dbReference type="RefSeq" id="WP_064898540.1">
    <property type="nucleotide sequence ID" value="NZ_JBEUKP010000004.1"/>
</dbReference>
<evidence type="ECO:0000256" key="1">
    <source>
        <dbReference type="SAM" id="MobiDB-lite"/>
    </source>
</evidence>
<sequence>MTGRRRVTPTEVEKAVRNIQERDGVCSPEAFVEEASDPKSPLHNLFEWDDATEAHQWRVHRARQIIGRFRITAGGVPTPANVHVTIVEGGRKLEGYVPIERALSDEEMAQQVFREAASGLAGWRRRLTAFRHFHAADSAVGLLDQAIAELNPDTDITQDDDTDPNIEGTEGK</sequence>
<proteinExistence type="predicted"/>
<organism evidence="2 3">
    <name type="scientific">Mycolicibacterium conceptionense</name>
    <dbReference type="NCBI Taxonomy" id="451644"/>
    <lineage>
        <taxon>Bacteria</taxon>
        <taxon>Bacillati</taxon>
        <taxon>Actinomycetota</taxon>
        <taxon>Actinomycetes</taxon>
        <taxon>Mycobacteriales</taxon>
        <taxon>Mycobacteriaceae</taxon>
        <taxon>Mycolicibacterium</taxon>
    </lineage>
</organism>
<dbReference type="AlphaFoldDB" id="A0A1A1VVF7"/>
<dbReference type="EMBL" id="LZHX01000083">
    <property type="protein sequence ID" value="OBF15050.1"/>
    <property type="molecule type" value="Genomic_DNA"/>
</dbReference>
<evidence type="ECO:0000313" key="2">
    <source>
        <dbReference type="EMBL" id="OBF15050.1"/>
    </source>
</evidence>
<gene>
    <name evidence="2" type="ORF">A5726_23000</name>
</gene>
<name>A0A1A1VVF7_9MYCO</name>
<comment type="caution">
    <text evidence="2">The sequence shown here is derived from an EMBL/GenBank/DDBJ whole genome shotgun (WGS) entry which is preliminary data.</text>
</comment>
<feature type="region of interest" description="Disordered" evidence="1">
    <location>
        <begin position="152"/>
        <end position="172"/>
    </location>
</feature>
<protein>
    <submittedName>
        <fullName evidence="2">Uncharacterized protein</fullName>
    </submittedName>
</protein>